<dbReference type="STRING" id="133381.A0A2T9XZ85"/>
<dbReference type="OrthoDB" id="4977at2759"/>
<name>A0A2T9XZ85_9FUNG</name>
<dbReference type="EMBL" id="MBFS01003674">
    <property type="protein sequence ID" value="PVU85375.1"/>
    <property type="molecule type" value="Genomic_DNA"/>
</dbReference>
<evidence type="ECO:0000313" key="5">
    <source>
        <dbReference type="Proteomes" id="UP000245609"/>
    </source>
</evidence>
<dbReference type="Pfam" id="PF04912">
    <property type="entry name" value="Dynamitin"/>
    <property type="match status" value="1"/>
</dbReference>
<dbReference type="PANTHER" id="PTHR15346">
    <property type="entry name" value="DYNACTIN SUBUNIT"/>
    <property type="match status" value="1"/>
</dbReference>
<feature type="compositionally biased region" description="Low complexity" evidence="3">
    <location>
        <begin position="194"/>
        <end position="207"/>
    </location>
</feature>
<proteinExistence type="predicted"/>
<organism evidence="4 5">
    <name type="scientific">Smittium megazygosporum</name>
    <dbReference type="NCBI Taxonomy" id="133381"/>
    <lineage>
        <taxon>Eukaryota</taxon>
        <taxon>Fungi</taxon>
        <taxon>Fungi incertae sedis</taxon>
        <taxon>Zoopagomycota</taxon>
        <taxon>Kickxellomycotina</taxon>
        <taxon>Harpellomycetes</taxon>
        <taxon>Harpellales</taxon>
        <taxon>Legeriomycetaceae</taxon>
        <taxon>Smittium</taxon>
    </lineage>
</organism>
<reference evidence="4 5" key="1">
    <citation type="journal article" date="2018" name="MBio">
        <title>Comparative Genomics Reveals the Core Gene Toolbox for the Fungus-Insect Symbiosis.</title>
        <authorList>
            <person name="Wang Y."/>
            <person name="Stata M."/>
            <person name="Wang W."/>
            <person name="Stajich J.E."/>
            <person name="White M.M."/>
            <person name="Moncalvo J.M."/>
        </authorList>
    </citation>
    <scope>NUCLEOTIDE SEQUENCE [LARGE SCALE GENOMIC DNA]</scope>
    <source>
        <strain evidence="4 5">SC-DP-2</strain>
    </source>
</reference>
<comment type="subcellular location">
    <subcellularLocation>
        <location evidence="1">Cytoplasm</location>
    </subcellularLocation>
</comment>
<feature type="region of interest" description="Disordered" evidence="3">
    <location>
        <begin position="285"/>
        <end position="318"/>
    </location>
</feature>
<accession>A0A2T9XZ85</accession>
<keyword evidence="5" id="KW-1185">Reference proteome</keyword>
<dbReference type="GO" id="GO:0005737">
    <property type="term" value="C:cytoplasm"/>
    <property type="evidence" value="ECO:0007669"/>
    <property type="project" value="UniProtKB-SubCell"/>
</dbReference>
<feature type="compositionally biased region" description="Polar residues" evidence="3">
    <location>
        <begin position="299"/>
        <end position="318"/>
    </location>
</feature>
<sequence length="419" mass="46569">MDSIKPGKFANLPDVDYDQPDVYESEGIPFSEPEPTVETSSIPALDMDNIDIKQAKAFFGVADQKELDKSNLALQYRNALFKSYMLERIRDEESQISVNSKPSGGNMSGTKDQLDTNPFLEESVNEKLRRLNETKASQNTIFLNAVSDLSRKLNTLSEKTLSNNTLLLGPVSENIWEKYQQSTKQKDPSESVTNKSNDNSNYINNRDNPASVISEFEQRISKLENTVGSPTQVKSANTSISSLVSVVDDLNTKVHLLSDPVFQDSAIKKVKFLLLELKNAKSSADNLLNPSLPLDNENTRNNQSGESGHLENSTTNSVANNEKINQIYDRLHELDPVFNLLPGVISRLEQLNSLHTKALAVTESFNNAKSSLDENCSRVDQLSKVLETCQSSISENSSIMLENIKAIESKILDISQMSK</sequence>
<feature type="compositionally biased region" description="Low complexity" evidence="3">
    <location>
        <begin position="285"/>
        <end position="296"/>
    </location>
</feature>
<feature type="compositionally biased region" description="Polar residues" evidence="3">
    <location>
        <begin position="95"/>
        <end position="111"/>
    </location>
</feature>
<dbReference type="GO" id="GO:0007017">
    <property type="term" value="P:microtubule-based process"/>
    <property type="evidence" value="ECO:0007669"/>
    <property type="project" value="InterPro"/>
</dbReference>
<feature type="compositionally biased region" description="Acidic residues" evidence="3">
    <location>
        <begin position="15"/>
        <end position="24"/>
    </location>
</feature>
<keyword evidence="2" id="KW-0963">Cytoplasm</keyword>
<evidence type="ECO:0000256" key="1">
    <source>
        <dbReference type="ARBA" id="ARBA00004496"/>
    </source>
</evidence>
<dbReference type="AlphaFoldDB" id="A0A2T9XZ85"/>
<feature type="region of interest" description="Disordered" evidence="3">
    <location>
        <begin position="1"/>
        <end position="39"/>
    </location>
</feature>
<dbReference type="Proteomes" id="UP000245609">
    <property type="component" value="Unassembled WGS sequence"/>
</dbReference>
<protein>
    <recommendedName>
        <fullName evidence="6">Dynactin subunit 2</fullName>
    </recommendedName>
</protein>
<dbReference type="InterPro" id="IPR028133">
    <property type="entry name" value="Dynamitin"/>
</dbReference>
<evidence type="ECO:0000256" key="2">
    <source>
        <dbReference type="ARBA" id="ARBA00022490"/>
    </source>
</evidence>
<feature type="region of interest" description="Disordered" evidence="3">
    <location>
        <begin position="181"/>
        <end position="207"/>
    </location>
</feature>
<gene>
    <name evidence="4" type="ORF">BB560_007041</name>
</gene>
<feature type="region of interest" description="Disordered" evidence="3">
    <location>
        <begin position="95"/>
        <end position="117"/>
    </location>
</feature>
<evidence type="ECO:0000313" key="4">
    <source>
        <dbReference type="EMBL" id="PVU85375.1"/>
    </source>
</evidence>
<dbReference type="GO" id="GO:0005869">
    <property type="term" value="C:dynactin complex"/>
    <property type="evidence" value="ECO:0007669"/>
    <property type="project" value="InterPro"/>
</dbReference>
<evidence type="ECO:0000256" key="3">
    <source>
        <dbReference type="SAM" id="MobiDB-lite"/>
    </source>
</evidence>
<comment type="caution">
    <text evidence="4">The sequence shown here is derived from an EMBL/GenBank/DDBJ whole genome shotgun (WGS) entry which is preliminary data.</text>
</comment>
<evidence type="ECO:0008006" key="6">
    <source>
        <dbReference type="Google" id="ProtNLM"/>
    </source>
</evidence>